<dbReference type="Proteomes" id="UP000024942">
    <property type="component" value="Unassembled WGS sequence"/>
</dbReference>
<dbReference type="SUPFAM" id="SSF49344">
    <property type="entry name" value="CBD9-like"/>
    <property type="match status" value="1"/>
</dbReference>
<dbReference type="STRING" id="1280953.HOC_02291"/>
<dbReference type="GO" id="GO:0030246">
    <property type="term" value="F:carbohydrate binding"/>
    <property type="evidence" value="ECO:0007669"/>
    <property type="project" value="InterPro"/>
</dbReference>
<protein>
    <recommendedName>
        <fullName evidence="2">Carbohydrate-binding domain-containing protein</fullName>
    </recommendedName>
</protein>
<dbReference type="InterPro" id="IPR010502">
    <property type="entry name" value="Carb-bd_dom_fam9"/>
</dbReference>
<organism evidence="3 4">
    <name type="scientific">Hyphomonas oceanitis SCH89</name>
    <dbReference type="NCBI Taxonomy" id="1280953"/>
    <lineage>
        <taxon>Bacteria</taxon>
        <taxon>Pseudomonadati</taxon>
        <taxon>Pseudomonadota</taxon>
        <taxon>Alphaproteobacteria</taxon>
        <taxon>Hyphomonadales</taxon>
        <taxon>Hyphomonadaceae</taxon>
        <taxon>Hyphomonas</taxon>
    </lineage>
</organism>
<feature type="signal peptide" evidence="1">
    <location>
        <begin position="1"/>
        <end position="20"/>
    </location>
</feature>
<dbReference type="GO" id="GO:0004553">
    <property type="term" value="F:hydrolase activity, hydrolyzing O-glycosyl compounds"/>
    <property type="evidence" value="ECO:0007669"/>
    <property type="project" value="InterPro"/>
</dbReference>
<evidence type="ECO:0000256" key="1">
    <source>
        <dbReference type="SAM" id="SignalP"/>
    </source>
</evidence>
<reference evidence="3 4" key="1">
    <citation type="journal article" date="2014" name="Antonie Van Leeuwenhoek">
        <title>Hyphomonas beringensis sp. nov. and Hyphomonas chukchiensis sp. nov., isolated from surface seawater of the Bering Sea and Chukchi Sea.</title>
        <authorList>
            <person name="Li C."/>
            <person name="Lai Q."/>
            <person name="Li G."/>
            <person name="Dong C."/>
            <person name="Wang J."/>
            <person name="Liao Y."/>
            <person name="Shao Z."/>
        </authorList>
    </citation>
    <scope>NUCLEOTIDE SEQUENCE [LARGE SCALE GENOMIC DNA]</scope>
    <source>
        <strain evidence="3 4">SCH89</strain>
    </source>
</reference>
<feature type="domain" description="Carbohydrate-binding" evidence="2">
    <location>
        <begin position="48"/>
        <end position="200"/>
    </location>
</feature>
<comment type="caution">
    <text evidence="3">The sequence shown here is derived from an EMBL/GenBank/DDBJ whole genome shotgun (WGS) entry which is preliminary data.</text>
</comment>
<accession>A0A059GC88</accession>
<dbReference type="AlphaFoldDB" id="A0A059GC88"/>
<dbReference type="PATRIC" id="fig|1280953.3.peg.462"/>
<name>A0A059GC88_9PROT</name>
<sequence length="738" mass="81716">MLRIALAAGLALSGAAAGFADEQAPRDFQTYKPTVKPTRIEKSEAPRIDGKLDDAVWTKAAEISEFYEVEPTVGPPSVETRVYMAYDEDALYVAIHAYDDEPEKIFATILERDGDVWRDDMVRFYIDPFDTGLSGFGFDVNALGVRAERLIQANRRPVDEWDTIWDAAGEVTDDGWTAEFVIPFRSLSFEPGGDGWGLMITRERSHASEEIRWAAIDPSVNKFGFSRAGRLVGIHDINQGHGVEVQLQAGLSASRDWDRPRDDDLSIEPSANISYKITPSLTGLLTLNTDFSDTPLDDRQINTSRFSLFFPETRDFFLQDAAFFEFAGQTFGSSSNSISANSNTPNGQPFFSRRIGIVNGQRVTVKGGAKLSGEIGGVQVGMLTAQTGEAAGIDSQNLSVARAAMDIFGGSRIGVIATNGDPTGRSDNSLAGIDYLYQTPSFLGGGRLQADMFYQRSFSSLVEDDDSYGVRVDYPNDALSWVVEAREIGQDFTPALGFVNRPGTRDYSASWNRRLRQSGGWMRWWQFGTRHEFITDLDGNEETRTNEVALGLQTKWTDDISFFLTNNEETITAPFNLPGGLVVPVGQYNNDGVRAKLQSSLARPYGTVAEIRHRNFYGGTSTKYALALNMRPNARVDVRASYSREDISVPAGEVSVQIGSMDTVFNFSPTLSMSTQTQYDNISNSLSFFGRLQWEVRPETEVFLALGHGAIIDGDDFRENFRSVQTSAILRFGNTFRF</sequence>
<gene>
    <name evidence="3" type="ORF">HOC_02291</name>
</gene>
<dbReference type="Gene3D" id="2.60.40.1190">
    <property type="match status" value="1"/>
</dbReference>
<feature type="chain" id="PRO_5001578160" description="Carbohydrate-binding domain-containing protein" evidence="1">
    <location>
        <begin position="21"/>
        <end position="738"/>
    </location>
</feature>
<evidence type="ECO:0000313" key="3">
    <source>
        <dbReference type="EMBL" id="KDA04128.1"/>
    </source>
</evidence>
<dbReference type="eggNOG" id="COG2091">
    <property type="taxonomic scope" value="Bacteria"/>
</dbReference>
<dbReference type="EMBL" id="ARYL01000002">
    <property type="protein sequence ID" value="KDA04128.1"/>
    <property type="molecule type" value="Genomic_DNA"/>
</dbReference>
<dbReference type="Pfam" id="PF06452">
    <property type="entry name" value="CBM9_1"/>
    <property type="match status" value="1"/>
</dbReference>
<keyword evidence="4" id="KW-1185">Reference proteome</keyword>
<dbReference type="RefSeq" id="WP_206741521.1">
    <property type="nucleotide sequence ID" value="NZ_ARYL01000002.1"/>
</dbReference>
<evidence type="ECO:0000259" key="2">
    <source>
        <dbReference type="Pfam" id="PF06452"/>
    </source>
</evidence>
<proteinExistence type="predicted"/>
<keyword evidence="1" id="KW-0732">Signal</keyword>
<evidence type="ECO:0000313" key="4">
    <source>
        <dbReference type="Proteomes" id="UP000024942"/>
    </source>
</evidence>
<dbReference type="CDD" id="cd09618">
    <property type="entry name" value="CBM9_like_2"/>
    <property type="match status" value="1"/>
</dbReference>
<dbReference type="GO" id="GO:0016052">
    <property type="term" value="P:carbohydrate catabolic process"/>
    <property type="evidence" value="ECO:0007669"/>
    <property type="project" value="InterPro"/>
</dbReference>